<feature type="domain" description="PPM-type phosphatase" evidence="1">
    <location>
        <begin position="1"/>
        <end position="244"/>
    </location>
</feature>
<organism evidence="2 3">
    <name type="scientific">Caldalkalibacillus horti</name>
    <dbReference type="NCBI Taxonomy" id="77523"/>
    <lineage>
        <taxon>Bacteria</taxon>
        <taxon>Bacillati</taxon>
        <taxon>Bacillota</taxon>
        <taxon>Bacilli</taxon>
        <taxon>Bacillales</taxon>
        <taxon>Bacillaceae</taxon>
        <taxon>Caldalkalibacillus</taxon>
    </lineage>
</organism>
<dbReference type="PANTHER" id="PTHR47992">
    <property type="entry name" value="PROTEIN PHOSPHATASE"/>
    <property type="match status" value="1"/>
</dbReference>
<dbReference type="EMBL" id="JAUSTY010000005">
    <property type="protein sequence ID" value="MDQ0165702.1"/>
    <property type="molecule type" value="Genomic_DNA"/>
</dbReference>
<proteinExistence type="predicted"/>
<comment type="caution">
    <text evidence="2">The sequence shown here is derived from an EMBL/GenBank/DDBJ whole genome shotgun (WGS) entry which is preliminary data.</text>
</comment>
<evidence type="ECO:0000313" key="2">
    <source>
        <dbReference type="EMBL" id="MDQ0165702.1"/>
    </source>
</evidence>
<dbReference type="Gene3D" id="3.60.40.10">
    <property type="entry name" value="PPM-type phosphatase domain"/>
    <property type="match status" value="1"/>
</dbReference>
<keyword evidence="3" id="KW-1185">Reference proteome</keyword>
<dbReference type="SMART" id="SM00332">
    <property type="entry name" value="PP2Cc"/>
    <property type="match status" value="1"/>
</dbReference>
<dbReference type="InterPro" id="IPR001932">
    <property type="entry name" value="PPM-type_phosphatase-like_dom"/>
</dbReference>
<dbReference type="Proteomes" id="UP001235840">
    <property type="component" value="Unassembled WGS sequence"/>
</dbReference>
<dbReference type="CDD" id="cd00143">
    <property type="entry name" value="PP2Cc"/>
    <property type="match status" value="1"/>
</dbReference>
<keyword evidence="2" id="KW-0378">Hydrolase</keyword>
<reference evidence="2 3" key="1">
    <citation type="submission" date="2023-07" db="EMBL/GenBank/DDBJ databases">
        <title>Genomic Encyclopedia of Type Strains, Phase IV (KMG-IV): sequencing the most valuable type-strain genomes for metagenomic binning, comparative biology and taxonomic classification.</title>
        <authorList>
            <person name="Goeker M."/>
        </authorList>
    </citation>
    <scope>NUCLEOTIDE SEQUENCE [LARGE SCALE GENOMIC DNA]</scope>
    <source>
        <strain evidence="2 3">DSM 12751</strain>
    </source>
</reference>
<dbReference type="PROSITE" id="PS51746">
    <property type="entry name" value="PPM_2"/>
    <property type="match status" value="1"/>
</dbReference>
<name>A0ABT9VXI9_9BACI</name>
<dbReference type="EC" id="3.1.3.16" evidence="2"/>
<sequence length="254" mass="28392">MEVVLKTHIGRVRQVNEDTAEVVKRESNTTLVIVADGMGGHQAGDVASQLAVKYVKQAFMKAELHSSAVTWEEWLIQTISETNRYIYDYAEQDQAYQGMGTTIVTSLFLEDYYIVAHVGDSRIYRYEQEQQQLTSITEDHSLVNELVKSGEITKAEADVHPQRSWITRSLGTQEDVKVDVKTMGYLGDECILLCSDGLSDMINEQHMLDILKQDKGLEEKASELIDAALEAGGDDNITLCLVQPTSSPSAQEER</sequence>
<dbReference type="SUPFAM" id="SSF81606">
    <property type="entry name" value="PP2C-like"/>
    <property type="match status" value="1"/>
</dbReference>
<dbReference type="Pfam" id="PF13672">
    <property type="entry name" value="PP2C_2"/>
    <property type="match status" value="1"/>
</dbReference>
<dbReference type="GO" id="GO:0004722">
    <property type="term" value="F:protein serine/threonine phosphatase activity"/>
    <property type="evidence" value="ECO:0007669"/>
    <property type="project" value="UniProtKB-EC"/>
</dbReference>
<dbReference type="InterPro" id="IPR015655">
    <property type="entry name" value="PP2C"/>
</dbReference>
<accession>A0ABT9VXI9</accession>
<evidence type="ECO:0000313" key="3">
    <source>
        <dbReference type="Proteomes" id="UP001235840"/>
    </source>
</evidence>
<protein>
    <submittedName>
        <fullName evidence="2">Protein phosphatase</fullName>
        <ecNumber evidence="2">3.1.3.16</ecNumber>
    </submittedName>
</protein>
<evidence type="ECO:0000259" key="1">
    <source>
        <dbReference type="PROSITE" id="PS51746"/>
    </source>
</evidence>
<dbReference type="RefSeq" id="WP_343834564.1">
    <property type="nucleotide sequence ID" value="NZ_BAAADK010000011.1"/>
</dbReference>
<gene>
    <name evidence="2" type="ORF">J2S11_001603</name>
</gene>
<dbReference type="SMART" id="SM00331">
    <property type="entry name" value="PP2C_SIG"/>
    <property type="match status" value="1"/>
</dbReference>
<dbReference type="InterPro" id="IPR036457">
    <property type="entry name" value="PPM-type-like_dom_sf"/>
</dbReference>
<dbReference type="NCBIfam" id="NF033484">
    <property type="entry name" value="Stp1_PP2C_phos"/>
    <property type="match status" value="1"/>
</dbReference>